<keyword evidence="4 6" id="KW-1133">Transmembrane helix</keyword>
<feature type="transmembrane region" description="Helical" evidence="6">
    <location>
        <begin position="113"/>
        <end position="141"/>
    </location>
</feature>
<keyword evidence="3 6" id="KW-0812">Transmembrane</keyword>
<reference evidence="9 10" key="1">
    <citation type="submission" date="2009-07" db="EMBL/GenBank/DDBJ databases">
        <authorList>
            <person name="Madupu R."/>
            <person name="Sebastian Y."/>
            <person name="Durkin A.S."/>
            <person name="Torralba M."/>
            <person name="Methe B."/>
            <person name="Sutton G.G."/>
            <person name="Strausberg R.L."/>
            <person name="Nelson K.E."/>
        </authorList>
    </citation>
    <scope>NUCLEOTIDE SEQUENCE [LARGE SCALE GENOMIC DNA]</scope>
    <source>
        <strain evidence="9 10">RM3268</strain>
    </source>
</reference>
<proteinExistence type="predicted"/>
<organism evidence="9 10">
    <name type="scientific">Campylobacter gracilis RM3268</name>
    <dbReference type="NCBI Taxonomy" id="553220"/>
    <lineage>
        <taxon>Bacteria</taxon>
        <taxon>Pseudomonadati</taxon>
        <taxon>Campylobacterota</taxon>
        <taxon>Epsilonproteobacteria</taxon>
        <taxon>Campylobacterales</taxon>
        <taxon>Campylobacteraceae</taxon>
        <taxon>Campylobacter</taxon>
    </lineage>
</organism>
<feature type="transmembrane region" description="Helical" evidence="6">
    <location>
        <begin position="78"/>
        <end position="101"/>
    </location>
</feature>
<evidence type="ECO:0000256" key="5">
    <source>
        <dbReference type="ARBA" id="ARBA00023136"/>
    </source>
</evidence>
<name>C8PKK4_9BACT</name>
<comment type="caution">
    <text evidence="9">The sequence shown here is derived from an EMBL/GenBank/DDBJ whole genome shotgun (WGS) entry which is preliminary data.</text>
</comment>
<sequence length="448" mass="47697">MQKFQKRQKMLTNPVFISICVMCALCLLRCNVMLAILIGTICAVLSSKIPLGDAINLFINGNPENAGSLGMGGNLETALSYLLLGVIASAISKTNLTAILVRAVANLISDKKYVFIFSIAFFACFSQNLIPVHIAFIPILIPPLVKIMNSLKIDRRAVACALTFGLQTPYMALPLGFGLIFMGLIEKNMNANGIAVSLSDISSVMWLSAVPMLAGLILAVIYYRKPREYAETKQSLDAHFSELKMGMHEWGALAGIAVCFAVQIWIKSLPFAALSGILVMLASKGIEWKKLDNVFDEGVHMMGYIAFLMLIAAGYGTILKETGGVDELVHVASTLSGGKLGGALLMIGIGLLVTMGIGSSFGTIPIIATIYCPLAAQLGFSTAATIFIIGVAAGIGDAGSPASDSTLGPTVGLNIDGEHSHIWDTCVPTFIFFNIPLIIFGIIFSMML</sequence>
<feature type="domain" description="Na+/H+ antiporter NhaC-like C-terminal" evidence="7">
    <location>
        <begin position="162"/>
        <end position="442"/>
    </location>
</feature>
<dbReference type="STRING" id="824.CGRAC_2153"/>
<evidence type="ECO:0000256" key="1">
    <source>
        <dbReference type="ARBA" id="ARBA00004651"/>
    </source>
</evidence>
<dbReference type="InterPro" id="IPR018461">
    <property type="entry name" value="Na/H_Antiport_NhaC-like_C"/>
</dbReference>
<dbReference type="InterPro" id="IPR032813">
    <property type="entry name" value="Na_H_antiport_N"/>
</dbReference>
<dbReference type="eggNOG" id="COG2056">
    <property type="taxonomic scope" value="Bacteria"/>
</dbReference>
<dbReference type="PANTHER" id="PTHR37821">
    <property type="entry name" value="AMINO ACID TRANSPORTER YUIF-RELATED"/>
    <property type="match status" value="1"/>
</dbReference>
<evidence type="ECO:0000256" key="3">
    <source>
        <dbReference type="ARBA" id="ARBA00022692"/>
    </source>
</evidence>
<dbReference type="Pfam" id="PF13726">
    <property type="entry name" value="Na_H_antiport_2"/>
    <property type="match status" value="1"/>
</dbReference>
<evidence type="ECO:0000313" key="9">
    <source>
        <dbReference type="EMBL" id="EEV16613.1"/>
    </source>
</evidence>
<accession>C8PKK4</accession>
<evidence type="ECO:0000256" key="6">
    <source>
        <dbReference type="SAM" id="Phobius"/>
    </source>
</evidence>
<dbReference type="PANTHER" id="PTHR37821:SF1">
    <property type="entry name" value="AMINO ACID TRANSPORTER YUIF-RELATED"/>
    <property type="match status" value="1"/>
</dbReference>
<dbReference type="AlphaFoldDB" id="C8PKK4"/>
<gene>
    <name evidence="9" type="ORF">CAMGR0001_0226</name>
</gene>
<feature type="transmembrane region" description="Helical" evidence="6">
    <location>
        <begin position="301"/>
        <end position="320"/>
    </location>
</feature>
<keyword evidence="10" id="KW-1185">Reference proteome</keyword>
<dbReference type="GO" id="GO:0005886">
    <property type="term" value="C:plasma membrane"/>
    <property type="evidence" value="ECO:0007669"/>
    <property type="project" value="UniProtKB-SubCell"/>
</dbReference>
<feature type="transmembrane region" description="Helical" evidence="6">
    <location>
        <begin position="204"/>
        <end position="223"/>
    </location>
</feature>
<feature type="transmembrane region" description="Helical" evidence="6">
    <location>
        <begin position="340"/>
        <end position="362"/>
    </location>
</feature>
<evidence type="ECO:0000256" key="2">
    <source>
        <dbReference type="ARBA" id="ARBA00022475"/>
    </source>
</evidence>
<keyword evidence="2" id="KW-1003">Cell membrane</keyword>
<feature type="transmembrane region" description="Helical" evidence="6">
    <location>
        <begin position="250"/>
        <end position="281"/>
    </location>
</feature>
<feature type="domain" description="Putative Na+/H+ antiporter N-terminal" evidence="8">
    <location>
        <begin position="13"/>
        <end position="107"/>
    </location>
</feature>
<feature type="transmembrane region" description="Helical" evidence="6">
    <location>
        <begin position="374"/>
        <end position="395"/>
    </location>
</feature>
<dbReference type="Pfam" id="PF03553">
    <property type="entry name" value="Na_H_antiporter"/>
    <property type="match status" value="1"/>
</dbReference>
<feature type="transmembrane region" description="Helical" evidence="6">
    <location>
        <begin position="161"/>
        <end position="184"/>
    </location>
</feature>
<keyword evidence="5 6" id="KW-0472">Membrane</keyword>
<comment type="subcellular location">
    <subcellularLocation>
        <location evidence="1">Cell membrane</location>
        <topology evidence="1">Multi-pass membrane protein</topology>
    </subcellularLocation>
</comment>
<feature type="transmembrane region" description="Helical" evidence="6">
    <location>
        <begin position="427"/>
        <end position="447"/>
    </location>
</feature>
<evidence type="ECO:0000259" key="8">
    <source>
        <dbReference type="Pfam" id="PF13726"/>
    </source>
</evidence>
<evidence type="ECO:0000259" key="7">
    <source>
        <dbReference type="Pfam" id="PF03553"/>
    </source>
</evidence>
<evidence type="ECO:0000313" key="10">
    <source>
        <dbReference type="Proteomes" id="UP000005709"/>
    </source>
</evidence>
<evidence type="ECO:0000256" key="4">
    <source>
        <dbReference type="ARBA" id="ARBA00022989"/>
    </source>
</evidence>
<dbReference type="InterPro" id="IPR052576">
    <property type="entry name" value="AA_Transporter-Related"/>
</dbReference>
<protein>
    <submittedName>
        <fullName evidence="9">Na+/H+ antiporter family protein</fullName>
    </submittedName>
</protein>
<dbReference type="Proteomes" id="UP000005709">
    <property type="component" value="Unassembled WGS sequence"/>
</dbReference>
<dbReference type="EMBL" id="ACYG01000030">
    <property type="protein sequence ID" value="EEV16613.1"/>
    <property type="molecule type" value="Genomic_DNA"/>
</dbReference>